<keyword evidence="1" id="KW-0812">Transmembrane</keyword>
<keyword evidence="2" id="KW-1185">Reference proteome</keyword>
<dbReference type="PANTHER" id="PTHR31930:SF1">
    <property type="entry name" value="SERPENTINE RECEPTOR, CLASS R"/>
    <property type="match status" value="1"/>
</dbReference>
<protein>
    <submittedName>
        <fullName evidence="3">Gustatory receptor</fullName>
    </submittedName>
</protein>
<dbReference type="WBParaSite" id="L893_g20019.t1">
    <property type="protein sequence ID" value="L893_g20019.t1"/>
    <property type="gene ID" value="L893_g20019"/>
</dbReference>
<sequence>MRGGQKSMQQRLLRRSSDSAPVLLELFSPKMNDPPSYGTFIEFEICEAKGLRMAVFSYFWNIYRFSGLRVPLAKGGESTRRRVTRRARRARWIVAVLILFLLLYRVVFRFFTLKNMGFSYEWTLVLIELCLAVHCFVSAATLFLWNRRGLLKEFLRAVSTTSAHKTIGIANVVSIGPYKVLFTLNVIITLLAEVFRTTDTLLEATWGKYLIGRPLFLHEQLYPLEVLLNFYSLGISLTAVALFYLMTSLMFAEFRQFNKELSLAATNQRLQDEEVFRSFSNRHFDLLHLLRKVNIQVGVFVTTTIGTGLLVHFFAMFILTNFAESSSWAGIVTCSLLFFTGSGFAVAPMHRAAALISEAHESSQILLFEKSVGETLRTNECMQMVEFYKKRMIGRLRKGEYYVKILRAFNLTPSSASTIYLVAFLMGLALSTLGSKLVHKDDET</sequence>
<dbReference type="Pfam" id="PF03268">
    <property type="entry name" value="DUF267"/>
    <property type="match status" value="1"/>
</dbReference>
<feature type="transmembrane region" description="Helical" evidence="1">
    <location>
        <begin position="297"/>
        <end position="322"/>
    </location>
</feature>
<evidence type="ECO:0000313" key="3">
    <source>
        <dbReference type="WBParaSite" id="L893_g20019.t1"/>
    </source>
</evidence>
<feature type="transmembrane region" description="Helical" evidence="1">
    <location>
        <begin position="328"/>
        <end position="347"/>
    </location>
</feature>
<name>A0A1I7YUP3_9BILA</name>
<keyword evidence="1" id="KW-1133">Transmembrane helix</keyword>
<organism evidence="2 3">
    <name type="scientific">Steinernema glaseri</name>
    <dbReference type="NCBI Taxonomy" id="37863"/>
    <lineage>
        <taxon>Eukaryota</taxon>
        <taxon>Metazoa</taxon>
        <taxon>Ecdysozoa</taxon>
        <taxon>Nematoda</taxon>
        <taxon>Chromadorea</taxon>
        <taxon>Rhabditida</taxon>
        <taxon>Tylenchina</taxon>
        <taxon>Panagrolaimomorpha</taxon>
        <taxon>Strongyloidoidea</taxon>
        <taxon>Steinernematidae</taxon>
        <taxon>Steinernema</taxon>
    </lineage>
</organism>
<dbReference type="PANTHER" id="PTHR31930">
    <property type="entry name" value="SERPENTINE RECEPTOR, CLASS R"/>
    <property type="match status" value="1"/>
</dbReference>
<feature type="transmembrane region" description="Helical" evidence="1">
    <location>
        <begin position="230"/>
        <end position="252"/>
    </location>
</feature>
<reference evidence="3" key="1">
    <citation type="submission" date="2016-11" db="UniProtKB">
        <authorList>
            <consortium name="WormBaseParasite"/>
        </authorList>
    </citation>
    <scope>IDENTIFICATION</scope>
</reference>
<keyword evidence="1" id="KW-0472">Membrane</keyword>
<evidence type="ECO:0000256" key="1">
    <source>
        <dbReference type="SAM" id="Phobius"/>
    </source>
</evidence>
<evidence type="ECO:0000313" key="2">
    <source>
        <dbReference type="Proteomes" id="UP000095287"/>
    </source>
</evidence>
<feature type="transmembrane region" description="Helical" evidence="1">
    <location>
        <begin position="123"/>
        <end position="145"/>
    </location>
</feature>
<dbReference type="AlphaFoldDB" id="A0A1I7YUP3"/>
<feature type="transmembrane region" description="Helical" evidence="1">
    <location>
        <begin position="405"/>
        <end position="430"/>
    </location>
</feature>
<feature type="transmembrane region" description="Helical" evidence="1">
    <location>
        <begin position="90"/>
        <end position="111"/>
    </location>
</feature>
<proteinExistence type="predicted"/>
<accession>A0A1I7YUP3</accession>
<feature type="transmembrane region" description="Helical" evidence="1">
    <location>
        <begin position="166"/>
        <end position="192"/>
    </location>
</feature>
<dbReference type="Proteomes" id="UP000095287">
    <property type="component" value="Unplaced"/>
</dbReference>
<dbReference type="InterPro" id="IPR004950">
    <property type="entry name" value="DUF267_CAE_spp"/>
</dbReference>